<keyword evidence="2" id="KW-1185">Reference proteome</keyword>
<dbReference type="Proteomes" id="UP000478052">
    <property type="component" value="Unassembled WGS sequence"/>
</dbReference>
<organism evidence="1 2">
    <name type="scientific">Aphis craccivora</name>
    <name type="common">Cowpea aphid</name>
    <dbReference type="NCBI Taxonomy" id="307492"/>
    <lineage>
        <taxon>Eukaryota</taxon>
        <taxon>Metazoa</taxon>
        <taxon>Ecdysozoa</taxon>
        <taxon>Arthropoda</taxon>
        <taxon>Hexapoda</taxon>
        <taxon>Insecta</taxon>
        <taxon>Pterygota</taxon>
        <taxon>Neoptera</taxon>
        <taxon>Paraneoptera</taxon>
        <taxon>Hemiptera</taxon>
        <taxon>Sternorrhyncha</taxon>
        <taxon>Aphidomorpha</taxon>
        <taxon>Aphidoidea</taxon>
        <taxon>Aphididae</taxon>
        <taxon>Aphidini</taxon>
        <taxon>Aphis</taxon>
        <taxon>Aphis</taxon>
    </lineage>
</organism>
<protein>
    <submittedName>
        <fullName evidence="1">E3 ubiquitin-protein ligase XIAP-like</fullName>
    </submittedName>
</protein>
<dbReference type="EMBL" id="VUJU01001536">
    <property type="protein sequence ID" value="KAF0764841.1"/>
    <property type="molecule type" value="Genomic_DNA"/>
</dbReference>
<evidence type="ECO:0000313" key="1">
    <source>
        <dbReference type="EMBL" id="KAF0764841.1"/>
    </source>
</evidence>
<comment type="caution">
    <text evidence="1">The sequence shown here is derived from an EMBL/GenBank/DDBJ whole genome shotgun (WGS) entry which is preliminary data.</text>
</comment>
<name>A0A6G0Z305_APHCR</name>
<accession>A0A6G0Z305</accession>
<dbReference type="AlphaFoldDB" id="A0A6G0Z305"/>
<gene>
    <name evidence="1" type="ORF">FWK35_00005510</name>
</gene>
<dbReference type="OrthoDB" id="8064681at2759"/>
<evidence type="ECO:0000313" key="2">
    <source>
        <dbReference type="Proteomes" id="UP000478052"/>
    </source>
</evidence>
<sequence>MKGFQRDLNKEALKKTKAFSFRSDNVDMASPTQLNCGNLQNIKLYDTIRKIRSEALTTDDYDKDDFHDIVLMCNDKENDFVQHVGIPSVHCYSKEQLDILRKH</sequence>
<reference evidence="1 2" key="1">
    <citation type="submission" date="2019-08" db="EMBL/GenBank/DDBJ databases">
        <title>Whole genome of Aphis craccivora.</title>
        <authorList>
            <person name="Voronova N.V."/>
            <person name="Shulinski R.S."/>
            <person name="Bandarenka Y.V."/>
            <person name="Zhorov D.G."/>
            <person name="Warner D."/>
        </authorList>
    </citation>
    <scope>NUCLEOTIDE SEQUENCE [LARGE SCALE GENOMIC DNA]</scope>
    <source>
        <strain evidence="1">180601</strain>
        <tissue evidence="1">Whole Body</tissue>
    </source>
</reference>
<proteinExistence type="predicted"/>